<dbReference type="InterPro" id="IPR011033">
    <property type="entry name" value="PRC_barrel-like_sf"/>
</dbReference>
<dbReference type="Gene3D" id="2.30.30.240">
    <property type="entry name" value="PRC-barrel domain"/>
    <property type="match status" value="1"/>
</dbReference>
<dbReference type="CDD" id="cd04606">
    <property type="entry name" value="CBS_pair_Mg_transporter"/>
    <property type="match status" value="1"/>
</dbReference>
<dbReference type="InterPro" id="IPR006669">
    <property type="entry name" value="MgtE_transporter"/>
</dbReference>
<organism evidence="3 4">
    <name type="scientific">Candidatus Roizmanbacteria bacterium CG2_30_33_16</name>
    <dbReference type="NCBI Taxonomy" id="1805340"/>
    <lineage>
        <taxon>Bacteria</taxon>
        <taxon>Candidatus Roizmaniibacteriota</taxon>
    </lineage>
</organism>
<dbReference type="SMART" id="SM00116">
    <property type="entry name" value="CBS"/>
    <property type="match status" value="2"/>
</dbReference>
<gene>
    <name evidence="3" type="ORF">AUK04_01030</name>
</gene>
<dbReference type="SUPFAM" id="SSF158791">
    <property type="entry name" value="MgtE N-terminal domain-like"/>
    <property type="match status" value="1"/>
</dbReference>
<dbReference type="GO" id="GO:0016020">
    <property type="term" value="C:membrane"/>
    <property type="evidence" value="ECO:0007669"/>
    <property type="project" value="InterPro"/>
</dbReference>
<proteinExistence type="predicted"/>
<dbReference type="SUPFAM" id="SSF54631">
    <property type="entry name" value="CBS-domain pair"/>
    <property type="match status" value="1"/>
</dbReference>
<dbReference type="Pfam" id="PF00571">
    <property type="entry name" value="CBS"/>
    <property type="match status" value="2"/>
</dbReference>
<dbReference type="GO" id="GO:0015095">
    <property type="term" value="F:magnesium ion transmembrane transporter activity"/>
    <property type="evidence" value="ECO:0007669"/>
    <property type="project" value="InterPro"/>
</dbReference>
<accession>A0A1J5HLT1</accession>
<comment type="caution">
    <text evidence="3">The sequence shown here is derived from an EMBL/GenBank/DDBJ whole genome shotgun (WGS) entry which is preliminary data.</text>
</comment>
<dbReference type="PROSITE" id="PS51371">
    <property type="entry name" value="CBS"/>
    <property type="match status" value="1"/>
</dbReference>
<dbReference type="InterPro" id="IPR000644">
    <property type="entry name" value="CBS_dom"/>
</dbReference>
<dbReference type="PANTHER" id="PTHR43773">
    <property type="entry name" value="MAGNESIUM TRANSPORTER MGTE"/>
    <property type="match status" value="1"/>
</dbReference>
<dbReference type="AlphaFoldDB" id="A0A1J5HLT1"/>
<sequence>MLYFSEIKGKKVISEDHVLVGYLDDLIFQASEFPQLTKLIIRLPNSQKIIIDIDALIKIKHDIIIKKKYNLSKLSENELYLVKNLLDKQIIDIKGHKVIRVNDVVIQYKESWYISGVDVGVLGLLRWIKLEKFFKNLYELFGWKMKSIFLSWADIQPLELARGQVFLKKKEEKLQKIRSEDLADYLEKTTIRNVKKVIDTLNTQYSAEVLQNLNINYQSAIFRSFPPEKAAQFLEVIDSDEVVDILLAVGYKKRQLIIPFLSESKKQEVIYLLDLSKTSIGKLITSEYFYVDSQMTVFQILNRIKTETTDFSSLNYIYVINQEKQLIGVINLHELLLQSDDVVVFKFMTQNVIVVHLTTPEEIVVKKMLKYHLVALPVIDVNKKILGIITLDDVGDFILKQWI</sequence>
<reference evidence="3 4" key="1">
    <citation type="journal article" date="2016" name="Environ. Microbiol.">
        <title>Genomic resolution of a cold subsurface aquifer community provides metabolic insights for novel microbes adapted to high CO concentrations.</title>
        <authorList>
            <person name="Probst A.J."/>
            <person name="Castelle C.J."/>
            <person name="Singh A."/>
            <person name="Brown C.T."/>
            <person name="Anantharaman K."/>
            <person name="Sharon I."/>
            <person name="Hug L.A."/>
            <person name="Burstein D."/>
            <person name="Emerson J.B."/>
            <person name="Thomas B.C."/>
            <person name="Banfield J.F."/>
        </authorList>
    </citation>
    <scope>NUCLEOTIDE SEQUENCE [LARGE SCALE GENOMIC DNA]</scope>
    <source>
        <strain evidence="3">CG2_30_33_16</strain>
    </source>
</reference>
<dbReference type="PANTHER" id="PTHR43773:SF1">
    <property type="entry name" value="MAGNESIUM TRANSPORTER MGTE"/>
    <property type="match status" value="1"/>
</dbReference>
<dbReference type="InterPro" id="IPR006668">
    <property type="entry name" value="Mg_transptr_MgtE_intracell_dom"/>
</dbReference>
<dbReference type="Proteomes" id="UP000183758">
    <property type="component" value="Unassembled WGS sequence"/>
</dbReference>
<protein>
    <recommendedName>
        <fullName evidence="2">CBS domain-containing protein</fullName>
    </recommendedName>
</protein>
<evidence type="ECO:0000256" key="1">
    <source>
        <dbReference type="PROSITE-ProRule" id="PRU00703"/>
    </source>
</evidence>
<dbReference type="InterPro" id="IPR038076">
    <property type="entry name" value="MgtE_N_sf"/>
</dbReference>
<evidence type="ECO:0000259" key="2">
    <source>
        <dbReference type="PROSITE" id="PS51371"/>
    </source>
</evidence>
<dbReference type="Gene3D" id="1.25.60.10">
    <property type="entry name" value="MgtE N-terminal domain-like"/>
    <property type="match status" value="1"/>
</dbReference>
<dbReference type="Gene3D" id="3.10.580.10">
    <property type="entry name" value="CBS-domain"/>
    <property type="match status" value="1"/>
</dbReference>
<evidence type="ECO:0000313" key="4">
    <source>
        <dbReference type="Proteomes" id="UP000183758"/>
    </source>
</evidence>
<dbReference type="Pfam" id="PF03448">
    <property type="entry name" value="MgtE_N"/>
    <property type="match status" value="1"/>
</dbReference>
<dbReference type="InterPro" id="IPR046342">
    <property type="entry name" value="CBS_dom_sf"/>
</dbReference>
<keyword evidence="1" id="KW-0129">CBS domain</keyword>
<dbReference type="EMBL" id="MNZM01000024">
    <property type="protein sequence ID" value="OIP85652.1"/>
    <property type="molecule type" value="Genomic_DNA"/>
</dbReference>
<feature type="domain" description="CBS" evidence="2">
    <location>
        <begin position="348"/>
        <end position="403"/>
    </location>
</feature>
<evidence type="ECO:0000313" key="3">
    <source>
        <dbReference type="EMBL" id="OIP85652.1"/>
    </source>
</evidence>
<name>A0A1J5HLT1_9BACT</name>
<dbReference type="SUPFAM" id="SSF50346">
    <property type="entry name" value="PRC-barrel domain"/>
    <property type="match status" value="1"/>
</dbReference>
<dbReference type="SMART" id="SM00924">
    <property type="entry name" value="MgtE_N"/>
    <property type="match status" value="1"/>
</dbReference>